<dbReference type="PRINTS" id="PR00457">
    <property type="entry name" value="ANPEROXIDASE"/>
</dbReference>
<keyword evidence="12" id="KW-0560">Oxidoreductase</keyword>
<dbReference type="SUPFAM" id="SSF48113">
    <property type="entry name" value="Heme-dependent peroxidases"/>
    <property type="match status" value="1"/>
</dbReference>
<dbReference type="GO" id="GO:0020037">
    <property type="term" value="F:heme binding"/>
    <property type="evidence" value="ECO:0007669"/>
    <property type="project" value="InterPro"/>
</dbReference>
<evidence type="ECO:0000256" key="14">
    <source>
        <dbReference type="ARBA" id="ARBA00023098"/>
    </source>
</evidence>
<evidence type="ECO:0000313" key="18">
    <source>
        <dbReference type="EMBL" id="CAA7406865.1"/>
    </source>
</evidence>
<evidence type="ECO:0000256" key="12">
    <source>
        <dbReference type="ARBA" id="ARBA00023002"/>
    </source>
</evidence>
<evidence type="ECO:0000256" key="9">
    <source>
        <dbReference type="ARBA" id="ARBA00022832"/>
    </source>
</evidence>
<dbReference type="GO" id="GO:0006952">
    <property type="term" value="P:defense response"/>
    <property type="evidence" value="ECO:0007669"/>
    <property type="project" value="UniProtKB-KW"/>
</dbReference>
<comment type="cofactor">
    <cofactor evidence="1">
        <name>Ca(2+)</name>
        <dbReference type="ChEBI" id="CHEBI:29108"/>
    </cofactor>
</comment>
<evidence type="ECO:0000256" key="17">
    <source>
        <dbReference type="SAM" id="SignalP"/>
    </source>
</evidence>
<dbReference type="InterPro" id="IPR037120">
    <property type="entry name" value="Haem_peroxidase_sf_animal"/>
</dbReference>
<accession>A0A7I8LC75</accession>
<dbReference type="GO" id="GO:0016702">
    <property type="term" value="F:oxidoreductase activity, acting on single donors with incorporation of molecular oxygen, incorporation of two atoms of oxygen"/>
    <property type="evidence" value="ECO:0007669"/>
    <property type="project" value="TreeGrafter"/>
</dbReference>
<dbReference type="Gene3D" id="1.10.640.10">
    <property type="entry name" value="Haem peroxidase domain superfamily, animal type"/>
    <property type="match status" value="1"/>
</dbReference>
<keyword evidence="6 16" id="KW-0479">Metal-binding</keyword>
<proteinExistence type="predicted"/>
<keyword evidence="19" id="KW-1185">Reference proteome</keyword>
<keyword evidence="5 16" id="KW-0349">Heme</keyword>
<evidence type="ECO:0000256" key="1">
    <source>
        <dbReference type="ARBA" id="ARBA00001913"/>
    </source>
</evidence>
<dbReference type="PANTHER" id="PTHR11903">
    <property type="entry name" value="PROSTAGLANDIN G/H SYNTHASE"/>
    <property type="match status" value="1"/>
</dbReference>
<dbReference type="PANTHER" id="PTHR11903:SF11">
    <property type="entry name" value="ALPHA-DIOXYGENASE 1"/>
    <property type="match status" value="1"/>
</dbReference>
<evidence type="ECO:0000256" key="5">
    <source>
        <dbReference type="ARBA" id="ARBA00022617"/>
    </source>
</evidence>
<keyword evidence="11" id="KW-0223">Dioxygenase</keyword>
<evidence type="ECO:0000256" key="8">
    <source>
        <dbReference type="ARBA" id="ARBA00022821"/>
    </source>
</evidence>
<dbReference type="AlphaFoldDB" id="A0A7I8LC75"/>
<dbReference type="OrthoDB" id="823504at2759"/>
<dbReference type="InterPro" id="IPR010255">
    <property type="entry name" value="Haem_peroxidase_sf"/>
</dbReference>
<dbReference type="InterPro" id="IPR034815">
    <property type="entry name" value="A_dioxygenase"/>
</dbReference>
<evidence type="ECO:0000256" key="16">
    <source>
        <dbReference type="PIRSR" id="PIRSR619791-2"/>
    </source>
</evidence>
<dbReference type="GO" id="GO:0006633">
    <property type="term" value="P:fatty acid biosynthetic process"/>
    <property type="evidence" value="ECO:0007669"/>
    <property type="project" value="UniProtKB-KW"/>
</dbReference>
<keyword evidence="14" id="KW-0443">Lipid metabolism</keyword>
<evidence type="ECO:0000256" key="3">
    <source>
        <dbReference type="ARBA" id="ARBA00022516"/>
    </source>
</evidence>
<keyword evidence="9" id="KW-0276">Fatty acid metabolism</keyword>
<gene>
    <name evidence="18" type="ORF">SI8410_13017543</name>
</gene>
<keyword evidence="17" id="KW-0732">Signal</keyword>
<dbReference type="Pfam" id="PF03098">
    <property type="entry name" value="An_peroxidase"/>
    <property type="match status" value="1"/>
</dbReference>
<dbReference type="GO" id="GO:0004601">
    <property type="term" value="F:peroxidase activity"/>
    <property type="evidence" value="ECO:0007669"/>
    <property type="project" value="UniProtKB-KW"/>
</dbReference>
<evidence type="ECO:0000256" key="2">
    <source>
        <dbReference type="ARBA" id="ARBA00001970"/>
    </source>
</evidence>
<evidence type="ECO:0000256" key="10">
    <source>
        <dbReference type="ARBA" id="ARBA00022837"/>
    </source>
</evidence>
<feature type="binding site" description="axial binding residue" evidence="16">
    <location>
        <position position="413"/>
    </location>
    <ligand>
        <name>heme b</name>
        <dbReference type="ChEBI" id="CHEBI:60344"/>
    </ligand>
    <ligandPart>
        <name>Fe</name>
        <dbReference type="ChEBI" id="CHEBI:18248"/>
    </ligandPart>
</feature>
<keyword evidence="7" id="KW-0925">Oxylipin biosynthesis</keyword>
<evidence type="ECO:0000256" key="15">
    <source>
        <dbReference type="ARBA" id="ARBA00023160"/>
    </source>
</evidence>
<evidence type="ECO:0000256" key="4">
    <source>
        <dbReference type="ARBA" id="ARBA00022559"/>
    </source>
</evidence>
<evidence type="ECO:0000256" key="6">
    <source>
        <dbReference type="ARBA" id="ARBA00022723"/>
    </source>
</evidence>
<feature type="chain" id="PRO_5029771820" evidence="17">
    <location>
        <begin position="16"/>
        <end position="663"/>
    </location>
</feature>
<sequence>MIFFLLLCSINECICQHKFSHNFYVLSMSLLNPFSLFIRKVDRFLVARSISFSLSSQMMHVVDKLGLWHRLPVFLGLTYLTFRRIIYNRQNLLAVGKIDSVDPNPDAHPFRSDDGTFTDLSKPAAGSKMTFIGRNILPVDQQGKLTDPDPFVVATKLLERKSFIGTGKQFNVIAASWIQFMVHDWIDHLEATGQIELTAPKEVAGGCPLKAFRFYATKSIPVGASRAIPVGHKNIRTSWWDGSVLYGSDKVVGARVRTLVDGKLSIGEDGLLLHDEQGRAVSGDVKNSWAGVSILQALFVKEHNAVCDALKKEHPEFNDETLFQYARLVTSAVIAKIHTIDWTVELLKTDTLNAGMHANWYGLLGKRFKSIFGHVGGATLGPALGGLVGLKEPNDHGVPYSLTEEFTCVYRMHPLLPDTLQIRNINAPPGPNKAPSLLKDIKMEELIGIKGEKTLSQVGFERQLVSMGHQACGGLELWNYPTFLRDLIVQNTDGSERPDNVDLPTLEVYRDRERGVARYNQFRRSMLMIPISSWEDLTDNAEAIKTLKEVYGDDVEKLDLIVGLMAEKKIKGFAISETAFFIFLIMASRRLQADRFFTSHFNEQAYTKKGFEWVNKTESLKDVINRHYPEINKKWMNSTSGFSVWDASPEKANWVPLYLRIPR</sequence>
<reference evidence="18" key="1">
    <citation type="submission" date="2020-02" db="EMBL/GenBank/DDBJ databases">
        <authorList>
            <person name="Scholz U."/>
            <person name="Mascher M."/>
            <person name="Fiebig A."/>
        </authorList>
    </citation>
    <scope>NUCLEOTIDE SEQUENCE</scope>
</reference>
<name>A0A7I8LC75_SPIIN</name>
<protein>
    <submittedName>
        <fullName evidence="18">Uncharacterized protein</fullName>
    </submittedName>
</protein>
<dbReference type="EMBL" id="LR746276">
    <property type="protein sequence ID" value="CAA7406865.1"/>
    <property type="molecule type" value="Genomic_DNA"/>
</dbReference>
<dbReference type="InterPro" id="IPR050783">
    <property type="entry name" value="Oxylipin_biosynth_metab"/>
</dbReference>
<evidence type="ECO:0000256" key="11">
    <source>
        <dbReference type="ARBA" id="ARBA00022964"/>
    </source>
</evidence>
<keyword evidence="15" id="KW-0275">Fatty acid biosynthesis</keyword>
<dbReference type="GO" id="GO:0046872">
    <property type="term" value="F:metal ion binding"/>
    <property type="evidence" value="ECO:0007669"/>
    <property type="project" value="UniProtKB-KW"/>
</dbReference>
<keyword evidence="8" id="KW-0611">Plant defense</keyword>
<evidence type="ECO:0000256" key="7">
    <source>
        <dbReference type="ARBA" id="ARBA00022767"/>
    </source>
</evidence>
<evidence type="ECO:0000313" key="19">
    <source>
        <dbReference type="Proteomes" id="UP000663760"/>
    </source>
</evidence>
<comment type="cofactor">
    <cofactor evidence="2">
        <name>heme b</name>
        <dbReference type="ChEBI" id="CHEBI:60344"/>
    </cofactor>
</comment>
<keyword evidence="13 16" id="KW-0408">Iron</keyword>
<dbReference type="CDD" id="cd09818">
    <property type="entry name" value="PIOX_like"/>
    <property type="match status" value="1"/>
</dbReference>
<keyword evidence="10" id="KW-0106">Calcium</keyword>
<keyword evidence="3" id="KW-0444">Lipid biosynthesis</keyword>
<keyword evidence="4" id="KW-0575">Peroxidase</keyword>
<organism evidence="18 19">
    <name type="scientific">Spirodela intermedia</name>
    <name type="common">Intermediate duckweed</name>
    <dbReference type="NCBI Taxonomy" id="51605"/>
    <lineage>
        <taxon>Eukaryota</taxon>
        <taxon>Viridiplantae</taxon>
        <taxon>Streptophyta</taxon>
        <taxon>Embryophyta</taxon>
        <taxon>Tracheophyta</taxon>
        <taxon>Spermatophyta</taxon>
        <taxon>Magnoliopsida</taxon>
        <taxon>Liliopsida</taxon>
        <taxon>Araceae</taxon>
        <taxon>Lemnoideae</taxon>
        <taxon>Spirodela</taxon>
    </lineage>
</organism>
<dbReference type="InterPro" id="IPR019791">
    <property type="entry name" value="Haem_peroxidase_animal"/>
</dbReference>
<evidence type="ECO:0000256" key="13">
    <source>
        <dbReference type="ARBA" id="ARBA00023004"/>
    </source>
</evidence>
<dbReference type="PROSITE" id="PS50292">
    <property type="entry name" value="PEROXIDASE_3"/>
    <property type="match status" value="1"/>
</dbReference>
<dbReference type="GO" id="GO:0031408">
    <property type="term" value="P:oxylipin biosynthetic process"/>
    <property type="evidence" value="ECO:0007669"/>
    <property type="project" value="UniProtKB-KW"/>
</dbReference>
<dbReference type="GO" id="GO:0006979">
    <property type="term" value="P:response to oxidative stress"/>
    <property type="evidence" value="ECO:0007669"/>
    <property type="project" value="InterPro"/>
</dbReference>
<feature type="signal peptide" evidence="17">
    <location>
        <begin position="1"/>
        <end position="15"/>
    </location>
</feature>
<dbReference type="Proteomes" id="UP000663760">
    <property type="component" value="Chromosome 13"/>
</dbReference>